<dbReference type="Gene3D" id="1.10.10.10">
    <property type="entry name" value="Winged helix-like DNA-binding domain superfamily/Winged helix DNA-binding domain"/>
    <property type="match status" value="1"/>
</dbReference>
<keyword evidence="10" id="KW-0010">Activator</keyword>
<dbReference type="InterPro" id="IPR018490">
    <property type="entry name" value="cNMP-bd_dom_sf"/>
</dbReference>
<keyword evidence="9" id="KW-0238">DNA-binding</keyword>
<evidence type="ECO:0000313" key="16">
    <source>
        <dbReference type="Proteomes" id="UP000241074"/>
    </source>
</evidence>
<dbReference type="InterPro" id="IPR036388">
    <property type="entry name" value="WH-like_DNA-bd_sf"/>
</dbReference>
<accession>A0A2P1PTL9</accession>
<dbReference type="GO" id="GO:0003700">
    <property type="term" value="F:DNA-binding transcription factor activity"/>
    <property type="evidence" value="ECO:0007669"/>
    <property type="project" value="TreeGrafter"/>
</dbReference>
<dbReference type="Pfam" id="PF13545">
    <property type="entry name" value="HTH_Crp_2"/>
    <property type="match status" value="1"/>
</dbReference>
<comment type="subunit">
    <text evidence="2">Homodimer.</text>
</comment>
<evidence type="ECO:0000256" key="3">
    <source>
        <dbReference type="ARBA" id="ARBA00020769"/>
    </source>
</evidence>
<dbReference type="PANTHER" id="PTHR24567">
    <property type="entry name" value="CRP FAMILY TRANSCRIPTIONAL REGULATORY PROTEIN"/>
    <property type="match status" value="1"/>
</dbReference>
<dbReference type="InterPro" id="IPR012318">
    <property type="entry name" value="HTH_CRP"/>
</dbReference>
<dbReference type="CDD" id="cd00038">
    <property type="entry name" value="CAP_ED"/>
    <property type="match status" value="1"/>
</dbReference>
<dbReference type="PANTHER" id="PTHR24567:SF75">
    <property type="entry name" value="FUMARATE AND NITRATE REDUCTION REGULATORY PROTEIN"/>
    <property type="match status" value="1"/>
</dbReference>
<keyword evidence="4" id="KW-0678">Repressor</keyword>
<evidence type="ECO:0000256" key="4">
    <source>
        <dbReference type="ARBA" id="ARBA00022491"/>
    </source>
</evidence>
<dbReference type="Pfam" id="PF00027">
    <property type="entry name" value="cNMP_binding"/>
    <property type="match status" value="1"/>
</dbReference>
<evidence type="ECO:0000256" key="1">
    <source>
        <dbReference type="ARBA" id="ARBA00004496"/>
    </source>
</evidence>
<evidence type="ECO:0000256" key="9">
    <source>
        <dbReference type="ARBA" id="ARBA00023125"/>
    </source>
</evidence>
<sequence length="258" mass="28532">MNPFNALTVPEPWLATPVDDGTAEQFCTTCVFGQLCMPQGFSKQALHRLHCLIEHVGPFQAGQTIFRAQDPFTAVFSVRAGLVKTILIDERGREQVLGFYTPGELIGLDAVHTAKYPCAAVALDTTLLCRFSFGAMANLAQELPSLQNTLFLTMSRSITAAQWGRGDYPAEVKFAGFLLDWGRRLARRGFSGRHFVLPMARTDIASFLSLAPETVSRVIRKMSDDGIAAFDRREVQLLKQDVLVRMASVMPTFDLEIG</sequence>
<dbReference type="EMBL" id="CP027860">
    <property type="protein sequence ID" value="AVP98172.1"/>
    <property type="molecule type" value="Genomic_DNA"/>
</dbReference>
<evidence type="ECO:0000259" key="14">
    <source>
        <dbReference type="PROSITE" id="PS51063"/>
    </source>
</evidence>
<dbReference type="OrthoDB" id="7643467at2"/>
<feature type="domain" description="HTH crp-type" evidence="14">
    <location>
        <begin position="168"/>
        <end position="241"/>
    </location>
</feature>
<proteinExistence type="predicted"/>
<dbReference type="RefSeq" id="WP_106892092.1">
    <property type="nucleotide sequence ID" value="NZ_CP027860.1"/>
</dbReference>
<keyword evidence="8" id="KW-0843">Virulence</keyword>
<evidence type="ECO:0000256" key="6">
    <source>
        <dbReference type="ARBA" id="ARBA00022636"/>
    </source>
</evidence>
<keyword evidence="16" id="KW-1185">Reference proteome</keyword>
<gene>
    <name evidence="15" type="ORF">C7S18_13645</name>
</gene>
<feature type="domain" description="Cyclic nucleotide-binding" evidence="13">
    <location>
        <begin position="59"/>
        <end position="120"/>
    </location>
</feature>
<keyword evidence="7" id="KW-0805">Transcription regulation</keyword>
<keyword evidence="11" id="KW-0804">Transcription</keyword>
<dbReference type="GO" id="GO:0003824">
    <property type="term" value="F:catalytic activity"/>
    <property type="evidence" value="ECO:0007669"/>
    <property type="project" value="UniProtKB-KW"/>
</dbReference>
<evidence type="ECO:0000256" key="11">
    <source>
        <dbReference type="ARBA" id="ARBA00023163"/>
    </source>
</evidence>
<reference evidence="15 16" key="1">
    <citation type="submission" date="2018-03" db="EMBL/GenBank/DDBJ databases">
        <title>Ahniella affigens gen. nov., sp. nov., a gammaproteobacterium isolated from sandy soil near a stream.</title>
        <authorList>
            <person name="Ko Y."/>
            <person name="Kim J.-H."/>
        </authorList>
    </citation>
    <scope>NUCLEOTIDE SEQUENCE [LARGE SCALE GENOMIC DNA]</scope>
    <source>
        <strain evidence="15 16">D13</strain>
    </source>
</reference>
<organism evidence="15 16">
    <name type="scientific">Ahniella affigens</name>
    <dbReference type="NCBI Taxonomy" id="2021234"/>
    <lineage>
        <taxon>Bacteria</taxon>
        <taxon>Pseudomonadati</taxon>
        <taxon>Pseudomonadota</taxon>
        <taxon>Gammaproteobacteria</taxon>
        <taxon>Lysobacterales</taxon>
        <taxon>Rhodanobacteraceae</taxon>
        <taxon>Ahniella</taxon>
    </lineage>
</organism>
<dbReference type="PRINTS" id="PR00034">
    <property type="entry name" value="HTHCRP"/>
</dbReference>
<evidence type="ECO:0000256" key="2">
    <source>
        <dbReference type="ARBA" id="ARBA00011738"/>
    </source>
</evidence>
<evidence type="ECO:0000256" key="7">
    <source>
        <dbReference type="ARBA" id="ARBA00023015"/>
    </source>
</evidence>
<protein>
    <recommendedName>
        <fullName evidence="3">CRP-like protein Clp</fullName>
    </recommendedName>
    <alternativeName>
        <fullName evidence="12">Catabolite activation-like protein</fullName>
    </alternativeName>
</protein>
<name>A0A2P1PTL9_9GAMM</name>
<dbReference type="GO" id="GO:0005829">
    <property type="term" value="C:cytosol"/>
    <property type="evidence" value="ECO:0007669"/>
    <property type="project" value="TreeGrafter"/>
</dbReference>
<dbReference type="InterPro" id="IPR050397">
    <property type="entry name" value="Env_Response_Regulators"/>
</dbReference>
<dbReference type="Proteomes" id="UP000241074">
    <property type="component" value="Chromosome"/>
</dbReference>
<dbReference type="SMART" id="SM00100">
    <property type="entry name" value="cNMP"/>
    <property type="match status" value="1"/>
</dbReference>
<evidence type="ECO:0000256" key="8">
    <source>
        <dbReference type="ARBA" id="ARBA00023026"/>
    </source>
</evidence>
<dbReference type="InterPro" id="IPR000595">
    <property type="entry name" value="cNMP-bd_dom"/>
</dbReference>
<dbReference type="InterPro" id="IPR036390">
    <property type="entry name" value="WH_DNA-bd_sf"/>
</dbReference>
<dbReference type="CDD" id="cd00092">
    <property type="entry name" value="HTH_CRP"/>
    <property type="match status" value="1"/>
</dbReference>
<evidence type="ECO:0000256" key="10">
    <source>
        <dbReference type="ARBA" id="ARBA00023159"/>
    </source>
</evidence>
<evidence type="ECO:0000256" key="5">
    <source>
        <dbReference type="ARBA" id="ARBA00022533"/>
    </source>
</evidence>
<dbReference type="InterPro" id="IPR014710">
    <property type="entry name" value="RmlC-like_jellyroll"/>
</dbReference>
<dbReference type="GO" id="GO:0003677">
    <property type="term" value="F:DNA binding"/>
    <property type="evidence" value="ECO:0007669"/>
    <property type="project" value="UniProtKB-KW"/>
</dbReference>
<keyword evidence="6" id="KW-0973">c-di-GMP</keyword>
<dbReference type="SMART" id="SM00419">
    <property type="entry name" value="HTH_CRP"/>
    <property type="match status" value="1"/>
</dbReference>
<comment type="subcellular location">
    <subcellularLocation>
        <location evidence="1">Cytoplasm</location>
    </subcellularLocation>
</comment>
<dbReference type="Gene3D" id="2.60.120.10">
    <property type="entry name" value="Jelly Rolls"/>
    <property type="match status" value="1"/>
</dbReference>
<reference evidence="15 16" key="2">
    <citation type="submission" date="2018-03" db="EMBL/GenBank/DDBJ databases">
        <authorList>
            <person name="Keele B.F."/>
        </authorList>
    </citation>
    <scope>NUCLEOTIDE SEQUENCE [LARGE SCALE GENOMIC DNA]</scope>
    <source>
        <strain evidence="15 16">D13</strain>
    </source>
</reference>
<dbReference type="PROSITE" id="PS50042">
    <property type="entry name" value="CNMP_BINDING_3"/>
    <property type="match status" value="1"/>
</dbReference>
<dbReference type="KEGG" id="xba:C7S18_13645"/>
<evidence type="ECO:0000256" key="12">
    <source>
        <dbReference type="ARBA" id="ARBA00031697"/>
    </source>
</evidence>
<dbReference type="AlphaFoldDB" id="A0A2P1PTL9"/>
<evidence type="ECO:0000259" key="13">
    <source>
        <dbReference type="PROSITE" id="PS50042"/>
    </source>
</evidence>
<dbReference type="SUPFAM" id="SSF51206">
    <property type="entry name" value="cAMP-binding domain-like"/>
    <property type="match status" value="1"/>
</dbReference>
<dbReference type="PROSITE" id="PS51063">
    <property type="entry name" value="HTH_CRP_2"/>
    <property type="match status" value="1"/>
</dbReference>
<evidence type="ECO:0000313" key="15">
    <source>
        <dbReference type="EMBL" id="AVP98172.1"/>
    </source>
</evidence>
<dbReference type="SUPFAM" id="SSF46785">
    <property type="entry name" value="Winged helix' DNA-binding domain"/>
    <property type="match status" value="1"/>
</dbReference>
<keyword evidence="5" id="KW-0021">Allosteric enzyme</keyword>